<sequence>MSDYESQSSQEYGNSHSYELLVEAADNVMVAAIEDGGEEL</sequence>
<name>A0AAE9Y2P6_RHOPA</name>
<gene>
    <name evidence="1" type="ORF">TX73_013635</name>
</gene>
<keyword evidence="2" id="KW-1185">Reference proteome</keyword>
<dbReference type="GeneID" id="79396588"/>
<dbReference type="Proteomes" id="UP000001426">
    <property type="component" value="Chromosome"/>
</dbReference>
<evidence type="ECO:0000313" key="1">
    <source>
        <dbReference type="EMBL" id="WCL92796.1"/>
    </source>
</evidence>
<dbReference type="AlphaFoldDB" id="A0AAE9Y2P6"/>
<protein>
    <submittedName>
        <fullName evidence="1">Uncharacterized protein</fullName>
    </submittedName>
</protein>
<reference evidence="1 2" key="1">
    <citation type="journal article" date="2004" name="Nat. Biotechnol.">
        <title>Complete genome sequence of the metabolically versatile photosynthetic bacterium Rhodopseudomonas palustris.</title>
        <authorList>
            <person name="Larimer F.W."/>
            <person name="Chain P."/>
            <person name="Hauser L."/>
            <person name="Lamerdin J."/>
            <person name="Malfatti S."/>
            <person name="Do L."/>
            <person name="Land M.L."/>
            <person name="Pelletier D.A."/>
            <person name="Beatty J.T."/>
            <person name="Lang A.S."/>
            <person name="Tabita F.R."/>
            <person name="Gibson J.L."/>
            <person name="Hanson T.E."/>
            <person name="Bobst C."/>
            <person name="Torres J.L."/>
            <person name="Peres C."/>
            <person name="Harrison F.H."/>
            <person name="Gibson J."/>
            <person name="Harwood C.S."/>
        </authorList>
    </citation>
    <scope>NUCLEOTIDE SEQUENCE [LARGE SCALE GENOMIC DNA]</scope>
    <source>
        <strain evidence="2">ATCC BAA-98 / CGA009</strain>
    </source>
</reference>
<proteinExistence type="predicted"/>
<dbReference type="KEGG" id="rpa:TX73_013635"/>
<dbReference type="RefSeq" id="WP_267793640.1">
    <property type="nucleotide sequence ID" value="NZ_CP116810.1"/>
</dbReference>
<dbReference type="EMBL" id="CP116810">
    <property type="protein sequence ID" value="WCL92796.1"/>
    <property type="molecule type" value="Genomic_DNA"/>
</dbReference>
<organism evidence="1 2">
    <name type="scientific">Rhodopseudomonas palustris (strain ATCC BAA-98 / CGA009)</name>
    <dbReference type="NCBI Taxonomy" id="258594"/>
    <lineage>
        <taxon>Bacteria</taxon>
        <taxon>Pseudomonadati</taxon>
        <taxon>Pseudomonadota</taxon>
        <taxon>Alphaproteobacteria</taxon>
        <taxon>Hyphomicrobiales</taxon>
        <taxon>Nitrobacteraceae</taxon>
        <taxon>Rhodopseudomonas</taxon>
    </lineage>
</organism>
<evidence type="ECO:0000313" key="2">
    <source>
        <dbReference type="Proteomes" id="UP000001426"/>
    </source>
</evidence>
<accession>A0AAE9Y2P6</accession>